<name>A0ABT9SAG8_9BURK</name>
<dbReference type="PANTHER" id="PTHR43102:SF2">
    <property type="entry name" value="GAF DOMAIN-CONTAINING PROTEIN"/>
    <property type="match status" value="1"/>
</dbReference>
<sequence length="808" mass="86296">MLPPEPASPTVPALSALVPELKIMAGAVTAAVIVAALYFGRDILMPLALALLLGFVLDPLVTRLKRWGLPRASAVIVVVALALGTLGLAGVFLGTQVSALSAQLPTYQSNIKAKLRNLRESADKPGMFDGVVKTFDAVKNEVDRSTVPIGHGTGRRNDAPAPVQKVEITERGPSAFQQAAAWLQAGAGPLATAGIVLVFVVLVLLDRLDLRDRLLRLWGGNLHRSTDAMDEAGARISKYLTMQFVVNLSYGVPMAAGLWFIGVPGSILWGALAAVMRFVPYLGPMISAVFPLALAFAVDPGWSMVLWTLALIAALEMLSNNVVEPWLYGASTGLSAMSLMVSATFWTALWGPIGLIMSTPLTVCLLVIGRHLPRLAFLDVLLGSQPALDTPTRVYQRLLAGDVEEAIELAHDQTSDHASVAAFYNETGLPVLRMATSDHASVASAEHRHRVVIGMDALIDDLVDQFPEPASASVPLPHAICIGGKWEVDTLAAKMLAHALGAQGQHAEIRPAVNVGADYIARLDLRGAQTVCISYFSPDPQVQARHFCRRLRRRWPDLKIVLALWNAPAELLDEAACKALGADAVVTSISEAVMRVSHLTGIEMKEGFLPAPIPEADAERLAALRASGVLEARAQPLFDAASKRAADIFDMPLAMVTLIDEAVQTVRGTHGEIDDARSTPLRGDALNLPRELSMCGHVVANGQTLVVPDIARDMRFAGNPMLRDKGLRFYAGAPLRDSAGHVLGTLCILDAQPRTLSQREVRLLEAMAHDLMETLRAAVVQWSDGTPVAARSEAPASATVGQMVPSAA</sequence>
<feature type="transmembrane region" description="Helical" evidence="6">
    <location>
        <begin position="244"/>
        <end position="272"/>
    </location>
</feature>
<organism evidence="8 9">
    <name type="scientific">Variovorax ginsengisoli</name>
    <dbReference type="NCBI Taxonomy" id="363844"/>
    <lineage>
        <taxon>Bacteria</taxon>
        <taxon>Pseudomonadati</taxon>
        <taxon>Pseudomonadota</taxon>
        <taxon>Betaproteobacteria</taxon>
        <taxon>Burkholderiales</taxon>
        <taxon>Comamonadaceae</taxon>
        <taxon>Variovorax</taxon>
    </lineage>
</organism>
<evidence type="ECO:0000313" key="8">
    <source>
        <dbReference type="EMBL" id="MDP9901328.1"/>
    </source>
</evidence>
<protein>
    <submittedName>
        <fullName evidence="8">PurR-regulated permease PerM/GAF domain-containing protein</fullName>
    </submittedName>
</protein>
<proteinExistence type="inferred from homology"/>
<dbReference type="SMART" id="SM00065">
    <property type="entry name" value="GAF"/>
    <property type="match status" value="1"/>
</dbReference>
<dbReference type="InterPro" id="IPR003018">
    <property type="entry name" value="GAF"/>
</dbReference>
<evidence type="ECO:0000313" key="9">
    <source>
        <dbReference type="Proteomes" id="UP001226867"/>
    </source>
</evidence>
<reference evidence="8 9" key="1">
    <citation type="submission" date="2023-07" db="EMBL/GenBank/DDBJ databases">
        <title>Sorghum-associated microbial communities from plants grown in Nebraska, USA.</title>
        <authorList>
            <person name="Schachtman D."/>
        </authorList>
    </citation>
    <scope>NUCLEOTIDE SEQUENCE [LARGE SCALE GENOMIC DNA]</scope>
    <source>
        <strain evidence="8 9">DS1607</strain>
    </source>
</reference>
<dbReference type="InterPro" id="IPR029016">
    <property type="entry name" value="GAF-like_dom_sf"/>
</dbReference>
<evidence type="ECO:0000256" key="3">
    <source>
        <dbReference type="ARBA" id="ARBA00022692"/>
    </source>
</evidence>
<keyword evidence="3 6" id="KW-0812">Transmembrane</keyword>
<comment type="subcellular location">
    <subcellularLocation>
        <location evidence="1">Membrane</location>
        <topology evidence="1">Multi-pass membrane protein</topology>
    </subcellularLocation>
</comment>
<evidence type="ECO:0000256" key="1">
    <source>
        <dbReference type="ARBA" id="ARBA00004141"/>
    </source>
</evidence>
<dbReference type="EMBL" id="JAUSRO010000011">
    <property type="protein sequence ID" value="MDP9901328.1"/>
    <property type="molecule type" value="Genomic_DNA"/>
</dbReference>
<keyword evidence="4 6" id="KW-1133">Transmembrane helix</keyword>
<feature type="transmembrane region" description="Helical" evidence="6">
    <location>
        <begin position="181"/>
        <end position="205"/>
    </location>
</feature>
<evidence type="ECO:0000256" key="6">
    <source>
        <dbReference type="SAM" id="Phobius"/>
    </source>
</evidence>
<dbReference type="PANTHER" id="PTHR43102">
    <property type="entry name" value="SLR1143 PROTEIN"/>
    <property type="match status" value="1"/>
</dbReference>
<feature type="transmembrane region" description="Helical" evidence="6">
    <location>
        <begin position="278"/>
        <end position="298"/>
    </location>
</feature>
<comment type="similarity">
    <text evidence="2">Belongs to the autoinducer-2 exporter (AI-2E) (TC 2.A.86) family.</text>
</comment>
<dbReference type="Pfam" id="PF01590">
    <property type="entry name" value="GAF"/>
    <property type="match status" value="1"/>
</dbReference>
<dbReference type="SUPFAM" id="SSF55781">
    <property type="entry name" value="GAF domain-like"/>
    <property type="match status" value="1"/>
</dbReference>
<evidence type="ECO:0000259" key="7">
    <source>
        <dbReference type="SMART" id="SM00065"/>
    </source>
</evidence>
<dbReference type="Proteomes" id="UP001226867">
    <property type="component" value="Unassembled WGS sequence"/>
</dbReference>
<feature type="transmembrane region" description="Helical" evidence="6">
    <location>
        <begin position="343"/>
        <end position="368"/>
    </location>
</feature>
<feature type="domain" description="GAF" evidence="7">
    <location>
        <begin position="633"/>
        <end position="785"/>
    </location>
</feature>
<dbReference type="Gene3D" id="3.30.450.40">
    <property type="match status" value="1"/>
</dbReference>
<keyword evidence="9" id="KW-1185">Reference proteome</keyword>
<accession>A0ABT9SAG8</accession>
<comment type="caution">
    <text evidence="8">The sequence shown here is derived from an EMBL/GenBank/DDBJ whole genome shotgun (WGS) entry which is preliminary data.</text>
</comment>
<dbReference type="RefSeq" id="WP_307691093.1">
    <property type="nucleotide sequence ID" value="NZ_JAUSRO010000011.1"/>
</dbReference>
<feature type="transmembrane region" description="Helical" evidence="6">
    <location>
        <begin position="305"/>
        <end position="323"/>
    </location>
</feature>
<feature type="transmembrane region" description="Helical" evidence="6">
    <location>
        <begin position="21"/>
        <end position="39"/>
    </location>
</feature>
<gene>
    <name evidence="8" type="ORF">J2W36_003594</name>
</gene>
<evidence type="ECO:0000256" key="4">
    <source>
        <dbReference type="ARBA" id="ARBA00022989"/>
    </source>
</evidence>
<feature type="transmembrane region" description="Helical" evidence="6">
    <location>
        <begin position="74"/>
        <end position="94"/>
    </location>
</feature>
<evidence type="ECO:0000256" key="5">
    <source>
        <dbReference type="ARBA" id="ARBA00023136"/>
    </source>
</evidence>
<dbReference type="InterPro" id="IPR002549">
    <property type="entry name" value="AI-2E-like"/>
</dbReference>
<keyword evidence="5 6" id="KW-0472">Membrane</keyword>
<dbReference type="Pfam" id="PF01594">
    <property type="entry name" value="AI-2E_transport"/>
    <property type="match status" value="1"/>
</dbReference>
<evidence type="ECO:0000256" key="2">
    <source>
        <dbReference type="ARBA" id="ARBA00009773"/>
    </source>
</evidence>